<dbReference type="EMBL" id="CZAW01000017">
    <property type="protein sequence ID" value="CUP50910.1"/>
    <property type="molecule type" value="Genomic_DNA"/>
</dbReference>
<organism evidence="1 2">
    <name type="scientific">Blautia wexlerae</name>
    <dbReference type="NCBI Taxonomy" id="418240"/>
    <lineage>
        <taxon>Bacteria</taxon>
        <taxon>Bacillati</taxon>
        <taxon>Bacillota</taxon>
        <taxon>Clostridia</taxon>
        <taxon>Lachnospirales</taxon>
        <taxon>Lachnospiraceae</taxon>
        <taxon>Blautia</taxon>
    </lineage>
</organism>
<protein>
    <submittedName>
        <fullName evidence="1">Uncharacterized protein</fullName>
    </submittedName>
</protein>
<sequence>MGYFNHPLWELIFSILGNSGRSPGAHWRTSYLDKADIPCPRTCLGEDDAFTGDLYVQWNSKESVLEKDETELDAMNINDLERLWLFLCPEFECKGNSVCYVERVG</sequence>
<reference evidence="1 2" key="1">
    <citation type="submission" date="2015-09" db="EMBL/GenBank/DDBJ databases">
        <authorList>
            <consortium name="Pathogen Informatics"/>
        </authorList>
    </citation>
    <scope>NUCLEOTIDE SEQUENCE [LARGE SCALE GENOMIC DNA]</scope>
    <source>
        <strain evidence="1 2">2789STDY5834911</strain>
    </source>
</reference>
<evidence type="ECO:0000313" key="1">
    <source>
        <dbReference type="EMBL" id="CUP50910.1"/>
    </source>
</evidence>
<accession>A0A174NWK2</accession>
<evidence type="ECO:0000313" key="2">
    <source>
        <dbReference type="Proteomes" id="UP000095712"/>
    </source>
</evidence>
<name>A0A174NWK2_9FIRM</name>
<dbReference type="AlphaFoldDB" id="A0A174NWK2"/>
<gene>
    <name evidence="1" type="ORF">ERS852523_01844</name>
</gene>
<proteinExistence type="predicted"/>
<dbReference type="Proteomes" id="UP000095712">
    <property type="component" value="Unassembled WGS sequence"/>
</dbReference>